<dbReference type="Gene3D" id="3.40.30.10">
    <property type="entry name" value="Glutaredoxin"/>
    <property type="match status" value="1"/>
</dbReference>
<keyword evidence="5 7" id="KW-0411">Iron-sulfur</keyword>
<keyword evidence="2 7" id="KW-0001">2Fe-2S</keyword>
<dbReference type="NCBIfam" id="TIGR01958">
    <property type="entry name" value="nuoE_fam"/>
    <property type="match status" value="1"/>
</dbReference>
<evidence type="ECO:0000313" key="9">
    <source>
        <dbReference type="Proteomes" id="UP000008080"/>
    </source>
</evidence>
<comment type="cofactor">
    <cofactor evidence="7">
        <name>[2Fe-2S] cluster</name>
        <dbReference type="ChEBI" id="CHEBI:190135"/>
    </cofactor>
    <text evidence="7">Binds 1 [2Fe-2S] cluster.</text>
</comment>
<dbReference type="PIRSF" id="PIRSF000216">
    <property type="entry name" value="NADH_DH_24kDa"/>
    <property type="match status" value="1"/>
</dbReference>
<name>Q6MIR6_BDEBA</name>
<dbReference type="Gene3D" id="1.10.10.1590">
    <property type="entry name" value="NADH-quinone oxidoreductase subunit E"/>
    <property type="match status" value="1"/>
</dbReference>
<dbReference type="InterPro" id="IPR002023">
    <property type="entry name" value="NuoE-like"/>
</dbReference>
<dbReference type="Proteomes" id="UP000008080">
    <property type="component" value="Chromosome"/>
</dbReference>
<evidence type="ECO:0000256" key="1">
    <source>
        <dbReference type="ARBA" id="ARBA00010643"/>
    </source>
</evidence>
<dbReference type="STRING" id="264462.Bd3084"/>
<dbReference type="SUPFAM" id="SSF52833">
    <property type="entry name" value="Thioredoxin-like"/>
    <property type="match status" value="1"/>
</dbReference>
<dbReference type="EMBL" id="BX842654">
    <property type="protein sequence ID" value="CAE80847.1"/>
    <property type="molecule type" value="Genomic_DNA"/>
</dbReference>
<sequence>MNMFKLSDSGLAAVKSELARYEAKESAIIPSLYIAQKENNGFITPEIIRTLSQVMDIPEARINEVFKFYTMFNQKPVGKYHVQVCTNISCALEGGREMAKHICHELGVKFDQVTADGRFTVSKVECLGSCGTAPMMQVNDSYHEKLTPETAMNLLRGMK</sequence>
<dbReference type="GO" id="GO:0046872">
    <property type="term" value="F:metal ion binding"/>
    <property type="evidence" value="ECO:0007669"/>
    <property type="project" value="UniProtKB-KW"/>
</dbReference>
<dbReference type="CDD" id="cd03064">
    <property type="entry name" value="TRX_Fd_NuoE"/>
    <property type="match status" value="1"/>
</dbReference>
<dbReference type="InterPro" id="IPR042128">
    <property type="entry name" value="NuoE_dom"/>
</dbReference>
<evidence type="ECO:0000256" key="2">
    <source>
        <dbReference type="ARBA" id="ARBA00022714"/>
    </source>
</evidence>
<dbReference type="EC" id="1.6.5.3" evidence="8"/>
<dbReference type="PANTHER" id="PTHR10371:SF3">
    <property type="entry name" value="NADH DEHYDROGENASE [UBIQUINONE] FLAVOPROTEIN 2, MITOCHONDRIAL"/>
    <property type="match status" value="1"/>
</dbReference>
<dbReference type="GO" id="GO:0003954">
    <property type="term" value="F:NADH dehydrogenase activity"/>
    <property type="evidence" value="ECO:0007669"/>
    <property type="project" value="TreeGrafter"/>
</dbReference>
<comment type="cofactor">
    <cofactor evidence="6">
        <name>[2Fe-2S] cluster</name>
        <dbReference type="ChEBI" id="CHEBI:190135"/>
    </cofactor>
</comment>
<evidence type="ECO:0000256" key="5">
    <source>
        <dbReference type="ARBA" id="ARBA00023014"/>
    </source>
</evidence>
<keyword evidence="9" id="KW-1185">Reference proteome</keyword>
<proteinExistence type="inferred from homology"/>
<feature type="binding site" evidence="7">
    <location>
        <position position="90"/>
    </location>
    <ligand>
        <name>[2Fe-2S] cluster</name>
        <dbReference type="ChEBI" id="CHEBI:190135"/>
    </ligand>
</feature>
<dbReference type="Pfam" id="PF01257">
    <property type="entry name" value="2Fe-2S_thioredx"/>
    <property type="match status" value="1"/>
</dbReference>
<keyword evidence="3 7" id="KW-0479">Metal-binding</keyword>
<dbReference type="HOGENOM" id="CLU_054362_2_0_7"/>
<feature type="binding site" evidence="7">
    <location>
        <position position="85"/>
    </location>
    <ligand>
        <name>[2Fe-2S] cluster</name>
        <dbReference type="ChEBI" id="CHEBI:190135"/>
    </ligand>
</feature>
<dbReference type="InterPro" id="IPR041921">
    <property type="entry name" value="NuoE_N"/>
</dbReference>
<keyword evidence="4 7" id="KW-0408">Iron</keyword>
<dbReference type="AlphaFoldDB" id="Q6MIR6"/>
<comment type="similarity">
    <text evidence="1">Belongs to the complex I 24 kDa subunit family.</text>
</comment>
<evidence type="ECO:0000256" key="4">
    <source>
        <dbReference type="ARBA" id="ARBA00023004"/>
    </source>
</evidence>
<dbReference type="PANTHER" id="PTHR10371">
    <property type="entry name" value="NADH DEHYDROGENASE UBIQUINONE FLAVOPROTEIN 2, MITOCHONDRIAL"/>
    <property type="match status" value="1"/>
</dbReference>
<dbReference type="KEGG" id="bba:Bd3084"/>
<reference evidence="8 9" key="1">
    <citation type="journal article" date="2004" name="Science">
        <title>A predator unmasked: life cycle of Bdellovibrio bacteriovorus from a genomic perspective.</title>
        <authorList>
            <person name="Rendulic S."/>
            <person name="Jagtap P."/>
            <person name="Rosinus A."/>
            <person name="Eppinger M."/>
            <person name="Baar C."/>
            <person name="Lanz C."/>
            <person name="Keller H."/>
            <person name="Lambert C."/>
            <person name="Evans K.J."/>
            <person name="Goesmann A."/>
            <person name="Meyer F."/>
            <person name="Sockett R.E."/>
            <person name="Schuster S.C."/>
        </authorList>
    </citation>
    <scope>NUCLEOTIDE SEQUENCE [LARGE SCALE GENOMIC DNA]</scope>
    <source>
        <strain evidence="9">ATCC 15356 / DSM 50701 / NCIMB 9529 / HD100</strain>
    </source>
</reference>
<evidence type="ECO:0000313" key="8">
    <source>
        <dbReference type="EMBL" id="CAE80847.1"/>
    </source>
</evidence>
<organism evidence="8 9">
    <name type="scientific">Bdellovibrio bacteriovorus (strain ATCC 15356 / DSM 50701 / NCIMB 9529 / HD100)</name>
    <dbReference type="NCBI Taxonomy" id="264462"/>
    <lineage>
        <taxon>Bacteria</taxon>
        <taxon>Pseudomonadati</taxon>
        <taxon>Bdellovibrionota</taxon>
        <taxon>Bdellovibrionia</taxon>
        <taxon>Bdellovibrionales</taxon>
        <taxon>Pseudobdellovibrionaceae</taxon>
        <taxon>Bdellovibrio</taxon>
    </lineage>
</organism>
<dbReference type="GO" id="GO:0051537">
    <property type="term" value="F:2 iron, 2 sulfur cluster binding"/>
    <property type="evidence" value="ECO:0007669"/>
    <property type="project" value="UniProtKB-KW"/>
</dbReference>
<feature type="binding site" evidence="7">
    <location>
        <position position="126"/>
    </location>
    <ligand>
        <name>[2Fe-2S] cluster</name>
        <dbReference type="ChEBI" id="CHEBI:190135"/>
    </ligand>
</feature>
<feature type="binding site" evidence="7">
    <location>
        <position position="130"/>
    </location>
    <ligand>
        <name>[2Fe-2S] cluster</name>
        <dbReference type="ChEBI" id="CHEBI:190135"/>
    </ligand>
</feature>
<accession>Q6MIR6</accession>
<evidence type="ECO:0000256" key="6">
    <source>
        <dbReference type="ARBA" id="ARBA00034078"/>
    </source>
</evidence>
<evidence type="ECO:0000256" key="7">
    <source>
        <dbReference type="PIRSR" id="PIRSR000216-1"/>
    </source>
</evidence>
<gene>
    <name evidence="8" type="primary">nuoE</name>
    <name evidence="8" type="ordered locus">Bd3084</name>
</gene>
<dbReference type="FunFam" id="1.10.10.1590:FF:000001">
    <property type="entry name" value="NADH-quinone oxidoreductase subunit E"/>
    <property type="match status" value="1"/>
</dbReference>
<dbReference type="PROSITE" id="PS01099">
    <property type="entry name" value="COMPLEX1_24K"/>
    <property type="match status" value="1"/>
</dbReference>
<protein>
    <submittedName>
        <fullName evidence="8">NADH dehydrogenase I chain E</fullName>
        <ecNumber evidence="8">1.6.5.3</ecNumber>
    </submittedName>
</protein>
<evidence type="ECO:0000256" key="3">
    <source>
        <dbReference type="ARBA" id="ARBA00022723"/>
    </source>
</evidence>
<dbReference type="InterPro" id="IPR036249">
    <property type="entry name" value="Thioredoxin-like_sf"/>
</dbReference>
<keyword evidence="8" id="KW-0560">Oxidoreductase</keyword>
<dbReference type="eggNOG" id="COG1905">
    <property type="taxonomic scope" value="Bacteria"/>
</dbReference>